<dbReference type="EMBL" id="JACRTD010000009">
    <property type="protein sequence ID" value="MBC8586233.1"/>
    <property type="molecule type" value="Genomic_DNA"/>
</dbReference>
<dbReference type="PROSITE" id="PS51257">
    <property type="entry name" value="PROKAR_LIPOPROTEIN"/>
    <property type="match status" value="1"/>
</dbReference>
<feature type="chain" id="PRO_5039607631" evidence="1">
    <location>
        <begin position="22"/>
        <end position="129"/>
    </location>
</feature>
<feature type="signal peptide" evidence="1">
    <location>
        <begin position="1"/>
        <end position="21"/>
    </location>
</feature>
<gene>
    <name evidence="2" type="ORF">H8705_11640</name>
</gene>
<evidence type="ECO:0000256" key="1">
    <source>
        <dbReference type="SAM" id="SignalP"/>
    </source>
</evidence>
<name>A0A926EMK0_9FIRM</name>
<dbReference type="RefSeq" id="WP_262395955.1">
    <property type="nucleotide sequence ID" value="NZ_JACRTD010000009.1"/>
</dbReference>
<protein>
    <submittedName>
        <fullName evidence="2">Uncharacterized protein</fullName>
    </submittedName>
</protein>
<comment type="caution">
    <text evidence="2">The sequence shown here is derived from an EMBL/GenBank/DDBJ whole genome shotgun (WGS) entry which is preliminary data.</text>
</comment>
<evidence type="ECO:0000313" key="3">
    <source>
        <dbReference type="Proteomes" id="UP000623678"/>
    </source>
</evidence>
<reference evidence="2" key="1">
    <citation type="submission" date="2020-08" db="EMBL/GenBank/DDBJ databases">
        <title>Genome public.</title>
        <authorList>
            <person name="Liu C."/>
            <person name="Sun Q."/>
        </authorList>
    </citation>
    <scope>NUCLEOTIDE SEQUENCE</scope>
    <source>
        <strain evidence="2">NSJ-64</strain>
    </source>
</reference>
<dbReference type="Proteomes" id="UP000623678">
    <property type="component" value="Unassembled WGS sequence"/>
</dbReference>
<keyword evidence="3" id="KW-1185">Reference proteome</keyword>
<dbReference type="AlphaFoldDB" id="A0A926EMK0"/>
<proteinExistence type="predicted"/>
<keyword evidence="1" id="KW-0732">Signal</keyword>
<sequence>MKGFFCLLLSALLLMTTGCSGNSDNANEGHNQNGHLLSVNVKVVEIVENNDKLFKVEALENCTEKIAQGDTILVTADSADISSILESYQQNNSFRIYFPVITDTAEGVSVTCFDIIQYDSTGKIVQKFE</sequence>
<evidence type="ECO:0000313" key="2">
    <source>
        <dbReference type="EMBL" id="MBC8586233.1"/>
    </source>
</evidence>
<accession>A0A926EMK0</accession>
<organism evidence="2 3">
    <name type="scientific">Youxingia wuxianensis</name>
    <dbReference type="NCBI Taxonomy" id="2763678"/>
    <lineage>
        <taxon>Bacteria</taxon>
        <taxon>Bacillati</taxon>
        <taxon>Bacillota</taxon>
        <taxon>Clostridia</taxon>
        <taxon>Eubacteriales</taxon>
        <taxon>Oscillospiraceae</taxon>
        <taxon>Youxingia</taxon>
    </lineage>
</organism>